<keyword evidence="5" id="KW-1185">Reference proteome</keyword>
<feature type="domain" description="Choloylglycine hydrolase/NAAA C-terminal" evidence="3">
    <location>
        <begin position="30"/>
        <end position="325"/>
    </location>
</feature>
<keyword evidence="2 4" id="KW-0378">Hydrolase</keyword>
<dbReference type="PANTHER" id="PTHR35527:SF2">
    <property type="entry name" value="HYDROLASE"/>
    <property type="match status" value="1"/>
</dbReference>
<dbReference type="CDD" id="cd01902">
    <property type="entry name" value="Ntn_CGH"/>
    <property type="match status" value="1"/>
</dbReference>
<dbReference type="RefSeq" id="WP_198642389.1">
    <property type="nucleotide sequence ID" value="NZ_JAEHSL010000014.1"/>
</dbReference>
<proteinExistence type="inferred from homology"/>
<dbReference type="GO" id="GO:0016787">
    <property type="term" value="F:hydrolase activity"/>
    <property type="evidence" value="ECO:0007669"/>
    <property type="project" value="UniProtKB-KW"/>
</dbReference>
<evidence type="ECO:0000259" key="3">
    <source>
        <dbReference type="Pfam" id="PF02275"/>
    </source>
</evidence>
<dbReference type="PANTHER" id="PTHR35527">
    <property type="entry name" value="CHOLOYLGLYCINE HYDROLASE"/>
    <property type="match status" value="1"/>
</dbReference>
<sequence length="345" mass="38275">MLKVRFLLWLMLTTLSIFIAGGWVSRVQACTRILWNSGRTGVLVGRTMDWPESTDPILLIFPRGRHRYGGLHGNNTAVENPAIWTSKYASLVTSIYGVGAVDGFNEKGLGAHLLYLNTTQYPSRTPAVPGLQVGLWAQYVLDNAATVEEALTALENVQVVMIAARGHKAALHLVLEDAEGDSAIVEYLNGEMHIHHNKAWTVVTNDPDYDTQLSLLKNIDMTHPDSNLPLPGNVSPTARFARATYFSHLLKTPVGSDTAISKLLSVLRNVSVPYDAPYKGVGTYTTEYRTIADLTRRKYIFELTSGLEIHTVDLMKFRLDKGAPVMELDPYHTGNTFTRNPHPLF</sequence>
<dbReference type="Gene3D" id="3.60.60.10">
    <property type="entry name" value="Penicillin V Acylase, Chain A"/>
    <property type="match status" value="1"/>
</dbReference>
<protein>
    <submittedName>
        <fullName evidence="4">Linear amide C-N hydrolase</fullName>
    </submittedName>
</protein>
<dbReference type="InterPro" id="IPR052193">
    <property type="entry name" value="Peptidase_C59"/>
</dbReference>
<evidence type="ECO:0000313" key="4">
    <source>
        <dbReference type="EMBL" id="MBI6182041.1"/>
    </source>
</evidence>
<dbReference type="Proteomes" id="UP000639004">
    <property type="component" value="Unassembled WGS sequence"/>
</dbReference>
<dbReference type="InterPro" id="IPR029055">
    <property type="entry name" value="Ntn_hydrolases_N"/>
</dbReference>
<evidence type="ECO:0000256" key="2">
    <source>
        <dbReference type="ARBA" id="ARBA00022801"/>
    </source>
</evidence>
<evidence type="ECO:0000256" key="1">
    <source>
        <dbReference type="ARBA" id="ARBA00006625"/>
    </source>
</evidence>
<dbReference type="SUPFAM" id="SSF56235">
    <property type="entry name" value="N-terminal nucleophile aminohydrolases (Ntn hydrolases)"/>
    <property type="match status" value="1"/>
</dbReference>
<evidence type="ECO:0000313" key="5">
    <source>
        <dbReference type="Proteomes" id="UP000639004"/>
    </source>
</evidence>
<organism evidence="4 5">
    <name type="scientific">Serratia proteamaculans</name>
    <dbReference type="NCBI Taxonomy" id="28151"/>
    <lineage>
        <taxon>Bacteria</taxon>
        <taxon>Pseudomonadati</taxon>
        <taxon>Pseudomonadota</taxon>
        <taxon>Gammaproteobacteria</taxon>
        <taxon>Enterobacterales</taxon>
        <taxon>Yersiniaceae</taxon>
        <taxon>Serratia</taxon>
    </lineage>
</organism>
<dbReference type="EMBL" id="JAEHSL010000014">
    <property type="protein sequence ID" value="MBI6182041.1"/>
    <property type="molecule type" value="Genomic_DNA"/>
</dbReference>
<comment type="caution">
    <text evidence="4">The sequence shown here is derived from an EMBL/GenBank/DDBJ whole genome shotgun (WGS) entry which is preliminary data.</text>
</comment>
<dbReference type="Pfam" id="PF02275">
    <property type="entry name" value="CBAH"/>
    <property type="match status" value="1"/>
</dbReference>
<comment type="similarity">
    <text evidence="1">Belongs to the peptidase C59 family.</text>
</comment>
<accession>A0ABS0TUK8</accession>
<dbReference type="InterPro" id="IPR029132">
    <property type="entry name" value="CBAH/NAAA_C"/>
</dbReference>
<reference evidence="4 5" key="1">
    <citation type="submission" date="2020-12" db="EMBL/GenBank/DDBJ databases">
        <title>Enhanced detection system for hospital associated transmission using whole genome sequencing surveillance.</title>
        <authorList>
            <person name="Harrison L.H."/>
            <person name="Van Tyne D."/>
            <person name="Marsh J.W."/>
            <person name="Griffith M.P."/>
            <person name="Snyder D.J."/>
            <person name="Cooper V.S."/>
            <person name="Mustapha M."/>
        </authorList>
    </citation>
    <scope>NUCLEOTIDE SEQUENCE [LARGE SCALE GENOMIC DNA]</scope>
    <source>
        <strain evidence="4 5">SER00238</strain>
    </source>
</reference>
<name>A0ABS0TUK8_SERPR</name>
<gene>
    <name evidence="4" type="ORF">JEQ07_16765</name>
</gene>